<name>A0A6A6ZZZ8_9PLEO</name>
<sequence length="473" mass="52941">MSSDLWHEVELPLQAFDTATLNALINPRSSILAHPRYLTVLPAEKTYELDDFQRRLLLTILTALPRDTLRGFTTNFLIDRMTFQSVIQTQRQLESFYVGLSKDLGDLTPMAPYLAAITETVVFVHWNGEESLVSCKNHHPLLANTLQLSSVKICLAPADHEPHQNIQYFADIHEISLGSVHGPPRQMDLEVLNLTELLLGSSYVRVTDHINISNLVNLEIDSSLKTFELHLTVGRNDQSSGTVHTVEKFLLFLSGLETLILAMSDVGIVSKDSIIKHAATLTCLEFDTVHGRPDIYELSDLTAILDSCKKLVELAVDLGIGPMTPWPGLWRDLLLDAKFEPTLPLIESHPSLQTLCMLDEPFIKWDANHDISHWNRSPLPDDLEEVAAMVMQNVANRVLEFLAQGRLKIRVFGYSLTHWILSECNRDSNGHCWPEYVYLKGKIIDGIGVEHVVGTPVVNVSQEISGASIFSGI</sequence>
<evidence type="ECO:0000313" key="1">
    <source>
        <dbReference type="EMBL" id="KAF2826089.1"/>
    </source>
</evidence>
<dbReference type="AlphaFoldDB" id="A0A6A6ZZZ8"/>
<protein>
    <recommendedName>
        <fullName evidence="3">F-box domain-containing protein</fullName>
    </recommendedName>
</protein>
<evidence type="ECO:0008006" key="3">
    <source>
        <dbReference type="Google" id="ProtNLM"/>
    </source>
</evidence>
<keyword evidence="2" id="KW-1185">Reference proteome</keyword>
<dbReference type="EMBL" id="MU006226">
    <property type="protein sequence ID" value="KAF2826089.1"/>
    <property type="molecule type" value="Genomic_DNA"/>
</dbReference>
<proteinExistence type="predicted"/>
<organism evidence="1 2">
    <name type="scientific">Ophiobolus disseminans</name>
    <dbReference type="NCBI Taxonomy" id="1469910"/>
    <lineage>
        <taxon>Eukaryota</taxon>
        <taxon>Fungi</taxon>
        <taxon>Dikarya</taxon>
        <taxon>Ascomycota</taxon>
        <taxon>Pezizomycotina</taxon>
        <taxon>Dothideomycetes</taxon>
        <taxon>Pleosporomycetidae</taxon>
        <taxon>Pleosporales</taxon>
        <taxon>Pleosporineae</taxon>
        <taxon>Phaeosphaeriaceae</taxon>
        <taxon>Ophiobolus</taxon>
    </lineage>
</organism>
<accession>A0A6A6ZZZ8</accession>
<dbReference type="OrthoDB" id="3791801at2759"/>
<dbReference type="Proteomes" id="UP000799424">
    <property type="component" value="Unassembled WGS sequence"/>
</dbReference>
<gene>
    <name evidence="1" type="ORF">CC86DRAFT_406389</name>
</gene>
<evidence type="ECO:0000313" key="2">
    <source>
        <dbReference type="Proteomes" id="UP000799424"/>
    </source>
</evidence>
<reference evidence="1" key="1">
    <citation type="journal article" date="2020" name="Stud. Mycol.">
        <title>101 Dothideomycetes genomes: a test case for predicting lifestyles and emergence of pathogens.</title>
        <authorList>
            <person name="Haridas S."/>
            <person name="Albert R."/>
            <person name="Binder M."/>
            <person name="Bloem J."/>
            <person name="Labutti K."/>
            <person name="Salamov A."/>
            <person name="Andreopoulos B."/>
            <person name="Baker S."/>
            <person name="Barry K."/>
            <person name="Bills G."/>
            <person name="Bluhm B."/>
            <person name="Cannon C."/>
            <person name="Castanera R."/>
            <person name="Culley D."/>
            <person name="Daum C."/>
            <person name="Ezra D."/>
            <person name="Gonzalez J."/>
            <person name="Henrissat B."/>
            <person name="Kuo A."/>
            <person name="Liang C."/>
            <person name="Lipzen A."/>
            <person name="Lutzoni F."/>
            <person name="Magnuson J."/>
            <person name="Mondo S."/>
            <person name="Nolan M."/>
            <person name="Ohm R."/>
            <person name="Pangilinan J."/>
            <person name="Park H.-J."/>
            <person name="Ramirez L."/>
            <person name="Alfaro M."/>
            <person name="Sun H."/>
            <person name="Tritt A."/>
            <person name="Yoshinaga Y."/>
            <person name="Zwiers L.-H."/>
            <person name="Turgeon B."/>
            <person name="Goodwin S."/>
            <person name="Spatafora J."/>
            <person name="Crous P."/>
            <person name="Grigoriev I."/>
        </authorList>
    </citation>
    <scope>NUCLEOTIDE SEQUENCE</scope>
    <source>
        <strain evidence="1">CBS 113818</strain>
    </source>
</reference>